<evidence type="ECO:0000313" key="15">
    <source>
        <dbReference type="EMBL" id="CAD9153199.1"/>
    </source>
</evidence>
<dbReference type="InterPro" id="IPR013083">
    <property type="entry name" value="Znf_RING/FYVE/PHD"/>
</dbReference>
<keyword evidence="9" id="KW-0067">ATP-binding</keyword>
<dbReference type="SMART" id="SM00064">
    <property type="entry name" value="FYVE"/>
    <property type="match status" value="1"/>
</dbReference>
<keyword evidence="2" id="KW-0723">Serine/threonine-protein kinase</keyword>
<dbReference type="Pfam" id="PF00069">
    <property type="entry name" value="Pkinase"/>
    <property type="match status" value="1"/>
</dbReference>
<keyword evidence="8" id="KW-0862">Zinc</keyword>
<dbReference type="GO" id="GO:0005524">
    <property type="term" value="F:ATP binding"/>
    <property type="evidence" value="ECO:0007669"/>
    <property type="project" value="UniProtKB-KW"/>
</dbReference>
<evidence type="ECO:0000256" key="5">
    <source>
        <dbReference type="ARBA" id="ARBA00022741"/>
    </source>
</evidence>
<evidence type="ECO:0000256" key="8">
    <source>
        <dbReference type="ARBA" id="ARBA00022833"/>
    </source>
</evidence>
<dbReference type="PROSITE" id="PS50178">
    <property type="entry name" value="ZF_FYVE"/>
    <property type="match status" value="1"/>
</dbReference>
<dbReference type="InterPro" id="IPR011011">
    <property type="entry name" value="Znf_FYVE_PHD"/>
</dbReference>
<evidence type="ECO:0000256" key="9">
    <source>
        <dbReference type="ARBA" id="ARBA00022840"/>
    </source>
</evidence>
<dbReference type="SUPFAM" id="SSF56112">
    <property type="entry name" value="Protein kinase-like (PK-like)"/>
    <property type="match status" value="1"/>
</dbReference>
<dbReference type="FunFam" id="1.10.510.10:FF:000571">
    <property type="entry name" value="Maternal embryonic leucine zipper kinase"/>
    <property type="match status" value="1"/>
</dbReference>
<dbReference type="Gene3D" id="1.10.510.10">
    <property type="entry name" value="Transferase(Phosphotransferase) domain 1"/>
    <property type="match status" value="1"/>
</dbReference>
<dbReference type="GO" id="GO:0035556">
    <property type="term" value="P:intracellular signal transduction"/>
    <property type="evidence" value="ECO:0007669"/>
    <property type="project" value="TreeGrafter"/>
</dbReference>
<keyword evidence="7" id="KW-0418">Kinase</keyword>
<comment type="catalytic activity">
    <reaction evidence="10">
        <text>L-threonyl-[protein] + ATP = O-phospho-L-threonyl-[protein] + ADP + H(+)</text>
        <dbReference type="Rhea" id="RHEA:46608"/>
        <dbReference type="Rhea" id="RHEA-COMP:11060"/>
        <dbReference type="Rhea" id="RHEA-COMP:11605"/>
        <dbReference type="ChEBI" id="CHEBI:15378"/>
        <dbReference type="ChEBI" id="CHEBI:30013"/>
        <dbReference type="ChEBI" id="CHEBI:30616"/>
        <dbReference type="ChEBI" id="CHEBI:61977"/>
        <dbReference type="ChEBI" id="CHEBI:456216"/>
        <dbReference type="EC" id="2.7.11.1"/>
    </reaction>
</comment>
<evidence type="ECO:0000256" key="6">
    <source>
        <dbReference type="ARBA" id="ARBA00022771"/>
    </source>
</evidence>
<evidence type="ECO:0000256" key="2">
    <source>
        <dbReference type="ARBA" id="ARBA00022527"/>
    </source>
</evidence>
<evidence type="ECO:0000259" key="14">
    <source>
        <dbReference type="PROSITE" id="PS50178"/>
    </source>
</evidence>
<dbReference type="GO" id="GO:0004674">
    <property type="term" value="F:protein serine/threonine kinase activity"/>
    <property type="evidence" value="ECO:0007669"/>
    <property type="project" value="UniProtKB-KW"/>
</dbReference>
<sequence length="378" mass="42887">MATRAAPMKPDDFVTLHRIGEGAFSKVYLKRHVVDDKLYAVKVLKRLHESEDDEAQKRILAATKREVRILTMCQHPHIIQFYATMQSDDESQYVTEYCEGGDLSTLIRAKRTLPTPAVRYITAQVASALHYLHAAEKRSFPLVAGAPLRKATIIHRDVKPQNIVLTATRQVKLIDFGSASNPLEEIPADQVMSFVGTVHYMAPEMLQNPDNTSPATDFWSLGCVVYEMLVGRRPFEGATYPLMNDICTKPVDIPAWVDPDGADLIRQLMAKEHTERLYGEKVLEHPFLKDTLSWSTQDMARSWIRNAEWESDGDVKKCRLCSKDFGLLRRRHHCRNCGRVFCHECSDKVSPIPDSTYRAAERVCHDCYANLVEASHAS</sequence>
<dbReference type="SMART" id="SM00220">
    <property type="entry name" value="S_TKc"/>
    <property type="match status" value="1"/>
</dbReference>
<evidence type="ECO:0000256" key="4">
    <source>
        <dbReference type="ARBA" id="ARBA00022723"/>
    </source>
</evidence>
<evidence type="ECO:0000256" key="11">
    <source>
        <dbReference type="ARBA" id="ARBA00048679"/>
    </source>
</evidence>
<dbReference type="InterPro" id="IPR000719">
    <property type="entry name" value="Prot_kinase_dom"/>
</dbReference>
<dbReference type="EC" id="2.7.11.1" evidence="1"/>
<evidence type="ECO:0000256" key="10">
    <source>
        <dbReference type="ARBA" id="ARBA00047899"/>
    </source>
</evidence>
<keyword evidence="6 12" id="KW-0863">Zinc-finger</keyword>
<dbReference type="Gene3D" id="3.30.40.10">
    <property type="entry name" value="Zinc/RING finger domain, C3HC4 (zinc finger)"/>
    <property type="match status" value="1"/>
</dbReference>
<dbReference type="SUPFAM" id="SSF57903">
    <property type="entry name" value="FYVE/PHD zinc finger"/>
    <property type="match status" value="1"/>
</dbReference>
<dbReference type="InterPro" id="IPR011009">
    <property type="entry name" value="Kinase-like_dom_sf"/>
</dbReference>
<dbReference type="InterPro" id="IPR000306">
    <property type="entry name" value="Znf_FYVE"/>
</dbReference>
<dbReference type="GO" id="GO:0008270">
    <property type="term" value="F:zinc ion binding"/>
    <property type="evidence" value="ECO:0007669"/>
    <property type="project" value="UniProtKB-KW"/>
</dbReference>
<keyword evidence="3" id="KW-0808">Transferase</keyword>
<keyword evidence="4" id="KW-0479">Metal-binding</keyword>
<dbReference type="Pfam" id="PF01363">
    <property type="entry name" value="FYVE"/>
    <property type="match status" value="1"/>
</dbReference>
<evidence type="ECO:0000256" key="3">
    <source>
        <dbReference type="ARBA" id="ARBA00022679"/>
    </source>
</evidence>
<gene>
    <name evidence="15" type="ORF">NDES1114_LOCUS33991</name>
</gene>
<organism evidence="15">
    <name type="scientific">Neobodo designis</name>
    <name type="common">Flagellated protozoan</name>
    <name type="synonym">Bodo designis</name>
    <dbReference type="NCBI Taxonomy" id="312471"/>
    <lineage>
        <taxon>Eukaryota</taxon>
        <taxon>Discoba</taxon>
        <taxon>Euglenozoa</taxon>
        <taxon>Kinetoplastea</taxon>
        <taxon>Metakinetoplastina</taxon>
        <taxon>Neobodonida</taxon>
        <taxon>Neobodo</taxon>
    </lineage>
</organism>
<comment type="catalytic activity">
    <reaction evidence="11">
        <text>L-seryl-[protein] + ATP = O-phospho-L-seryl-[protein] + ADP + H(+)</text>
        <dbReference type="Rhea" id="RHEA:17989"/>
        <dbReference type="Rhea" id="RHEA-COMP:9863"/>
        <dbReference type="Rhea" id="RHEA-COMP:11604"/>
        <dbReference type="ChEBI" id="CHEBI:15378"/>
        <dbReference type="ChEBI" id="CHEBI:29999"/>
        <dbReference type="ChEBI" id="CHEBI:30616"/>
        <dbReference type="ChEBI" id="CHEBI:83421"/>
        <dbReference type="ChEBI" id="CHEBI:456216"/>
        <dbReference type="EC" id="2.7.11.1"/>
    </reaction>
</comment>
<reference evidence="15" key="1">
    <citation type="submission" date="2021-01" db="EMBL/GenBank/DDBJ databases">
        <authorList>
            <person name="Corre E."/>
            <person name="Pelletier E."/>
            <person name="Niang G."/>
            <person name="Scheremetjew M."/>
            <person name="Finn R."/>
            <person name="Kale V."/>
            <person name="Holt S."/>
            <person name="Cochrane G."/>
            <person name="Meng A."/>
            <person name="Brown T."/>
            <person name="Cohen L."/>
        </authorList>
    </citation>
    <scope>NUCLEOTIDE SEQUENCE</scope>
    <source>
        <strain evidence="15">CCAP 1951/1</strain>
    </source>
</reference>
<dbReference type="PANTHER" id="PTHR24356">
    <property type="entry name" value="SERINE/THREONINE-PROTEIN KINASE"/>
    <property type="match status" value="1"/>
</dbReference>
<dbReference type="InterPro" id="IPR008271">
    <property type="entry name" value="Ser/Thr_kinase_AS"/>
</dbReference>
<name>A0A7S1R0B4_NEODS</name>
<protein>
    <recommendedName>
        <fullName evidence="1">non-specific serine/threonine protein kinase</fullName>
        <ecNumber evidence="1">2.7.11.1</ecNumber>
    </recommendedName>
</protein>
<evidence type="ECO:0000256" key="12">
    <source>
        <dbReference type="PROSITE-ProRule" id="PRU00091"/>
    </source>
</evidence>
<accession>A0A7S1R0B4</accession>
<dbReference type="InterPro" id="IPR017455">
    <property type="entry name" value="Znf_FYVE-rel"/>
</dbReference>
<proteinExistence type="predicted"/>
<feature type="domain" description="Protein kinase" evidence="13">
    <location>
        <begin position="13"/>
        <end position="288"/>
    </location>
</feature>
<dbReference type="PROSITE" id="PS00108">
    <property type="entry name" value="PROTEIN_KINASE_ST"/>
    <property type="match status" value="1"/>
</dbReference>
<evidence type="ECO:0000256" key="1">
    <source>
        <dbReference type="ARBA" id="ARBA00012513"/>
    </source>
</evidence>
<dbReference type="InterPro" id="IPR050236">
    <property type="entry name" value="Ser_Thr_kinase_AGC"/>
</dbReference>
<dbReference type="AlphaFoldDB" id="A0A7S1R0B4"/>
<evidence type="ECO:0000259" key="13">
    <source>
        <dbReference type="PROSITE" id="PS50011"/>
    </source>
</evidence>
<dbReference type="PROSITE" id="PS50011">
    <property type="entry name" value="PROTEIN_KINASE_DOM"/>
    <property type="match status" value="1"/>
</dbReference>
<dbReference type="EMBL" id="HBGF01050717">
    <property type="protein sequence ID" value="CAD9153199.1"/>
    <property type="molecule type" value="Transcribed_RNA"/>
</dbReference>
<dbReference type="Gene3D" id="3.30.200.20">
    <property type="entry name" value="Phosphorylase Kinase, domain 1"/>
    <property type="match status" value="1"/>
</dbReference>
<evidence type="ECO:0000256" key="7">
    <source>
        <dbReference type="ARBA" id="ARBA00022777"/>
    </source>
</evidence>
<keyword evidence="5" id="KW-0547">Nucleotide-binding</keyword>
<dbReference type="PANTHER" id="PTHR24356:SF163">
    <property type="entry name" value="3-PHOSPHOINOSITIDE-DEPENDENT PROTEIN KINASE 1-RELATED"/>
    <property type="match status" value="1"/>
</dbReference>
<feature type="domain" description="FYVE-type" evidence="14">
    <location>
        <begin position="312"/>
        <end position="372"/>
    </location>
</feature>